<dbReference type="AlphaFoldDB" id="A0A1G2K787"/>
<dbReference type="InterPro" id="IPR011911">
    <property type="entry name" value="GlrX_YruB"/>
</dbReference>
<dbReference type="Proteomes" id="UP000177152">
    <property type="component" value="Unassembled WGS sequence"/>
</dbReference>
<name>A0A1G2K787_9BACT</name>
<sequence>MKSVTMYTTPTCVYCKMTKEFFAKNNVSYEEKNVAVDEKAREEMLSKSGQFGVPVIDVGGEIVIGFDRGKLSELLGIK</sequence>
<dbReference type="Gene3D" id="3.40.30.10">
    <property type="entry name" value="Glutaredoxin"/>
    <property type="match status" value="1"/>
</dbReference>
<dbReference type="PANTHER" id="PTHR34386:SF1">
    <property type="entry name" value="GLUTAREDOXIN-LIKE PROTEIN NRDH"/>
    <property type="match status" value="1"/>
</dbReference>
<feature type="domain" description="Glutaredoxin" evidence="1">
    <location>
        <begin position="4"/>
        <end position="63"/>
    </location>
</feature>
<evidence type="ECO:0000259" key="1">
    <source>
        <dbReference type="Pfam" id="PF00462"/>
    </source>
</evidence>
<reference evidence="2 3" key="1">
    <citation type="journal article" date="2016" name="Nat. Commun.">
        <title>Thousands of microbial genomes shed light on interconnected biogeochemical processes in an aquifer system.</title>
        <authorList>
            <person name="Anantharaman K."/>
            <person name="Brown C.T."/>
            <person name="Hug L.A."/>
            <person name="Sharon I."/>
            <person name="Castelle C.J."/>
            <person name="Probst A.J."/>
            <person name="Thomas B.C."/>
            <person name="Singh A."/>
            <person name="Wilkins M.J."/>
            <person name="Karaoz U."/>
            <person name="Brodie E.L."/>
            <person name="Williams K.H."/>
            <person name="Hubbard S.S."/>
            <person name="Banfield J.F."/>
        </authorList>
    </citation>
    <scope>NUCLEOTIDE SEQUENCE [LARGE SCALE GENOMIC DNA]</scope>
</reference>
<proteinExistence type="predicted"/>
<organism evidence="2 3">
    <name type="scientific">Candidatus Sungbacteria bacterium RIFCSPHIGHO2_01_FULL_47_32</name>
    <dbReference type="NCBI Taxonomy" id="1802264"/>
    <lineage>
        <taxon>Bacteria</taxon>
        <taxon>Candidatus Sungiibacteriota</taxon>
    </lineage>
</organism>
<dbReference type="SUPFAM" id="SSF52833">
    <property type="entry name" value="Thioredoxin-like"/>
    <property type="match status" value="1"/>
</dbReference>
<gene>
    <name evidence="2" type="ORF">A2633_03745</name>
</gene>
<dbReference type="PROSITE" id="PS51354">
    <property type="entry name" value="GLUTAREDOXIN_2"/>
    <property type="match status" value="1"/>
</dbReference>
<accession>A0A1G2K787</accession>
<dbReference type="Pfam" id="PF00462">
    <property type="entry name" value="Glutaredoxin"/>
    <property type="match status" value="1"/>
</dbReference>
<dbReference type="InterPro" id="IPR002109">
    <property type="entry name" value="Glutaredoxin"/>
</dbReference>
<protein>
    <submittedName>
        <fullName evidence="2">NrdH-redoxin</fullName>
    </submittedName>
</protein>
<dbReference type="PANTHER" id="PTHR34386">
    <property type="entry name" value="GLUTAREDOXIN"/>
    <property type="match status" value="1"/>
</dbReference>
<dbReference type="InterPro" id="IPR036249">
    <property type="entry name" value="Thioredoxin-like_sf"/>
</dbReference>
<evidence type="ECO:0000313" key="3">
    <source>
        <dbReference type="Proteomes" id="UP000177152"/>
    </source>
</evidence>
<dbReference type="InterPro" id="IPR051548">
    <property type="entry name" value="Grx-like_ET"/>
</dbReference>
<dbReference type="GO" id="GO:0009055">
    <property type="term" value="F:electron transfer activity"/>
    <property type="evidence" value="ECO:0007669"/>
    <property type="project" value="TreeGrafter"/>
</dbReference>
<dbReference type="EMBL" id="MHQC01000013">
    <property type="protein sequence ID" value="OGZ95296.1"/>
    <property type="molecule type" value="Genomic_DNA"/>
</dbReference>
<dbReference type="GO" id="GO:0045454">
    <property type="term" value="P:cell redox homeostasis"/>
    <property type="evidence" value="ECO:0007669"/>
    <property type="project" value="TreeGrafter"/>
</dbReference>
<dbReference type="NCBIfam" id="TIGR02196">
    <property type="entry name" value="GlrX_YruB"/>
    <property type="match status" value="1"/>
</dbReference>
<dbReference type="CDD" id="cd02976">
    <property type="entry name" value="NrdH"/>
    <property type="match status" value="1"/>
</dbReference>
<comment type="caution">
    <text evidence="2">The sequence shown here is derived from an EMBL/GenBank/DDBJ whole genome shotgun (WGS) entry which is preliminary data.</text>
</comment>
<evidence type="ECO:0000313" key="2">
    <source>
        <dbReference type="EMBL" id="OGZ95296.1"/>
    </source>
</evidence>